<evidence type="ECO:0000259" key="7">
    <source>
        <dbReference type="PROSITE" id="PS50055"/>
    </source>
</evidence>
<dbReference type="PROSITE" id="PS50055">
    <property type="entry name" value="TYR_PHOSPHATASE_PTP"/>
    <property type="match status" value="1"/>
</dbReference>
<name>A0AAI9DA98_PROST</name>
<keyword evidence="3" id="KW-0964">Secreted</keyword>
<dbReference type="Pfam" id="PF00102">
    <property type="entry name" value="Y_phosphatase"/>
    <property type="match status" value="1"/>
</dbReference>
<evidence type="ECO:0000256" key="5">
    <source>
        <dbReference type="ARBA" id="ARBA00022912"/>
    </source>
</evidence>
<feature type="domain" description="Tyrosine specific protein phosphatases" evidence="8">
    <location>
        <begin position="260"/>
        <end position="328"/>
    </location>
</feature>
<dbReference type="SMART" id="SM00404">
    <property type="entry name" value="PTPc_motif"/>
    <property type="match status" value="1"/>
</dbReference>
<comment type="caution">
    <text evidence="9">The sequence shown here is derived from an EMBL/GenBank/DDBJ whole genome shotgun (WGS) entry which is preliminary data.</text>
</comment>
<evidence type="ECO:0000256" key="4">
    <source>
        <dbReference type="ARBA" id="ARBA00022801"/>
    </source>
</evidence>
<dbReference type="GO" id="GO:0005576">
    <property type="term" value="C:extracellular region"/>
    <property type="evidence" value="ECO:0007669"/>
    <property type="project" value="UniProtKB-SubCell"/>
</dbReference>
<dbReference type="EC" id="3.1.3.48" evidence="2"/>
<dbReference type="InterPro" id="IPR029021">
    <property type="entry name" value="Prot-tyrosine_phosphatase-like"/>
</dbReference>
<dbReference type="PANTHER" id="PTHR46163">
    <property type="entry name" value="TYROSINE-PROTEIN PHOSPHATASE-RELATED"/>
    <property type="match status" value="1"/>
</dbReference>
<evidence type="ECO:0000256" key="3">
    <source>
        <dbReference type="ARBA" id="ARBA00022525"/>
    </source>
</evidence>
<dbReference type="SUPFAM" id="SSF52799">
    <property type="entry name" value="(Phosphotyrosine protein) phosphatases II"/>
    <property type="match status" value="1"/>
</dbReference>
<keyword evidence="6" id="KW-0843">Virulence</keyword>
<dbReference type="SMART" id="SM00194">
    <property type="entry name" value="PTPc"/>
    <property type="match status" value="1"/>
</dbReference>
<evidence type="ECO:0000256" key="6">
    <source>
        <dbReference type="ARBA" id="ARBA00023026"/>
    </source>
</evidence>
<feature type="domain" description="Tyrosine-protein phosphatase" evidence="7">
    <location>
        <begin position="105"/>
        <end position="330"/>
    </location>
</feature>
<evidence type="ECO:0000259" key="8">
    <source>
        <dbReference type="PROSITE" id="PS50056"/>
    </source>
</evidence>
<gene>
    <name evidence="9" type="ORF">RG298_001150</name>
</gene>
<protein>
    <recommendedName>
        <fullName evidence="2">protein-tyrosine-phosphatase</fullName>
        <ecNumber evidence="2">3.1.3.48</ecNumber>
    </recommendedName>
</protein>
<dbReference type="PROSITE" id="PS50056">
    <property type="entry name" value="TYR_PHOSPHATASE_2"/>
    <property type="match status" value="1"/>
</dbReference>
<dbReference type="AlphaFoldDB" id="A0AAI9DA98"/>
<dbReference type="InterPro" id="IPR000387">
    <property type="entry name" value="Tyr_Pase_dom"/>
</dbReference>
<reference evidence="9" key="1">
    <citation type="submission" date="2024-02" db="EMBL/GenBank/DDBJ databases">
        <authorList>
            <consortium name="Clinical and Environmental Microbiology Branch: Whole genome sequencing antimicrobial resistance pathogens in the healthcare setting"/>
        </authorList>
    </citation>
    <scope>NUCLEOTIDE SEQUENCE</scope>
    <source>
        <strain evidence="9">2021GO-0154</strain>
    </source>
</reference>
<dbReference type="PRINTS" id="PR01371">
    <property type="entry name" value="BACYPHPHTASE"/>
</dbReference>
<accession>A0AAI9DA98</accession>
<keyword evidence="4" id="KW-0378">Hydrolase</keyword>
<dbReference type="PROSITE" id="PS00383">
    <property type="entry name" value="TYR_PHOSPHATASE_1"/>
    <property type="match status" value="1"/>
</dbReference>
<dbReference type="PANTHER" id="PTHR46163:SF5">
    <property type="entry name" value="TYROSINE-PROTEIN PHOSPHATASE"/>
    <property type="match status" value="1"/>
</dbReference>
<dbReference type="InterPro" id="IPR003546">
    <property type="entry name" value="Tyr_Pase_SptP/YopH"/>
</dbReference>
<sequence>MLPISHTSRIAVTSCSPNQLSTKPDLSDSASFINQISEIKNTPTSPQNTKSEMPISGSLMQRRQRAGGLKLNLLSTPKVVTDQVSSDFEKLKVNLENNYTRVDSSRYPEVTNANKTQVSFTDENTKETVGLAANYLQIAGKNIAIRTQSQYPKDATSAIEQHLKMLMEEKPSVLVVIASQNDIDGANLQSNPEKRLPLYFNHDASYGSIDVKSESGDTLKYADQVNADSYQLTLIKANQTLTLPVIHITNWNDRTTISAEALRTLAIKINSKGEMPVIHCLSGSGRTGAIAAAMQLTQPDNQYSAYQVVESLRNTGTPHMVQTEEQYRTLTELEG</sequence>
<organism evidence="9">
    <name type="scientific">Providencia stuartii</name>
    <dbReference type="NCBI Taxonomy" id="588"/>
    <lineage>
        <taxon>Bacteria</taxon>
        <taxon>Pseudomonadati</taxon>
        <taxon>Pseudomonadota</taxon>
        <taxon>Gammaproteobacteria</taxon>
        <taxon>Enterobacterales</taxon>
        <taxon>Morganellaceae</taxon>
        <taxon>Providencia</taxon>
    </lineage>
</organism>
<dbReference type="InterPro" id="IPR052782">
    <property type="entry name" value="Oocyte-zygote_transition_reg"/>
</dbReference>
<evidence type="ECO:0000313" key="9">
    <source>
        <dbReference type="EMBL" id="EMJ5133466.1"/>
    </source>
</evidence>
<dbReference type="InterPro" id="IPR003595">
    <property type="entry name" value="Tyr_Pase_cat"/>
</dbReference>
<proteinExistence type="predicted"/>
<keyword evidence="5" id="KW-0904">Protein phosphatase</keyword>
<evidence type="ECO:0000256" key="1">
    <source>
        <dbReference type="ARBA" id="ARBA00004613"/>
    </source>
</evidence>
<evidence type="ECO:0000256" key="2">
    <source>
        <dbReference type="ARBA" id="ARBA00013064"/>
    </source>
</evidence>
<dbReference type="GO" id="GO:0004725">
    <property type="term" value="F:protein tyrosine phosphatase activity"/>
    <property type="evidence" value="ECO:0007669"/>
    <property type="project" value="UniProtKB-EC"/>
</dbReference>
<dbReference type="EMBL" id="ABMABF030000003">
    <property type="protein sequence ID" value="EMJ5133466.1"/>
    <property type="molecule type" value="Genomic_DNA"/>
</dbReference>
<dbReference type="Gene3D" id="3.90.190.10">
    <property type="entry name" value="Protein tyrosine phosphatase superfamily"/>
    <property type="match status" value="1"/>
</dbReference>
<dbReference type="InterPro" id="IPR000242">
    <property type="entry name" value="PTP_cat"/>
</dbReference>
<comment type="subcellular location">
    <subcellularLocation>
        <location evidence="1">Secreted</location>
    </subcellularLocation>
</comment>
<dbReference type="InterPro" id="IPR016130">
    <property type="entry name" value="Tyr_Pase_AS"/>
</dbReference>